<accession>A0A511ZFH2</accession>
<reference evidence="2 3" key="1">
    <citation type="submission" date="2019-07" db="EMBL/GenBank/DDBJ databases">
        <title>Whole genome shotgun sequence of Oceanobacillus sojae NBRC 105379.</title>
        <authorList>
            <person name="Hosoyama A."/>
            <person name="Uohara A."/>
            <person name="Ohji S."/>
            <person name="Ichikawa N."/>
        </authorList>
    </citation>
    <scope>NUCLEOTIDE SEQUENCE [LARGE SCALE GENOMIC DNA]</scope>
    <source>
        <strain evidence="2 3">NBRC 105379</strain>
    </source>
</reference>
<name>A0A511ZFH2_9BACI</name>
<comment type="caution">
    <text evidence="2">The sequence shown here is derived from an EMBL/GenBank/DDBJ whole genome shotgun (WGS) entry which is preliminary data.</text>
</comment>
<feature type="transmembrane region" description="Helical" evidence="1">
    <location>
        <begin position="6"/>
        <end position="24"/>
    </location>
</feature>
<dbReference type="AlphaFoldDB" id="A0A511ZFH2"/>
<keyword evidence="1" id="KW-1133">Transmembrane helix</keyword>
<keyword evidence="1" id="KW-0472">Membrane</keyword>
<sequence>MKPLLLSISGLMIIIFTITSFIVYQKPAFFMASPVTGYSSFALYHQKIQANQYRHYGSFDSRSVNHALQQQ</sequence>
<proteinExistence type="predicted"/>
<organism evidence="2 3">
    <name type="scientific">Oceanobacillus sojae</name>
    <dbReference type="NCBI Taxonomy" id="582851"/>
    <lineage>
        <taxon>Bacteria</taxon>
        <taxon>Bacillati</taxon>
        <taxon>Bacillota</taxon>
        <taxon>Bacilli</taxon>
        <taxon>Bacillales</taxon>
        <taxon>Bacillaceae</taxon>
        <taxon>Oceanobacillus</taxon>
    </lineage>
</organism>
<protein>
    <submittedName>
        <fullName evidence="2">Uncharacterized protein</fullName>
    </submittedName>
</protein>
<evidence type="ECO:0000313" key="3">
    <source>
        <dbReference type="Proteomes" id="UP000321558"/>
    </source>
</evidence>
<keyword evidence="1" id="KW-0812">Transmembrane</keyword>
<dbReference type="EMBL" id="BJYM01000003">
    <property type="protein sequence ID" value="GEN86187.1"/>
    <property type="molecule type" value="Genomic_DNA"/>
</dbReference>
<evidence type="ECO:0000256" key="1">
    <source>
        <dbReference type="SAM" id="Phobius"/>
    </source>
</evidence>
<evidence type="ECO:0000313" key="2">
    <source>
        <dbReference type="EMBL" id="GEN86187.1"/>
    </source>
</evidence>
<keyword evidence="3" id="KW-1185">Reference proteome</keyword>
<dbReference type="RefSeq" id="WP_147209133.1">
    <property type="nucleotide sequence ID" value="NZ_BJYM01000003.1"/>
</dbReference>
<dbReference type="STRING" id="582851.GCA_900162665_04266"/>
<gene>
    <name evidence="2" type="ORF">OSO01_09260</name>
</gene>
<dbReference type="Proteomes" id="UP000321558">
    <property type="component" value="Unassembled WGS sequence"/>
</dbReference>